<evidence type="ECO:0000313" key="2">
    <source>
        <dbReference type="Proteomes" id="UP000796761"/>
    </source>
</evidence>
<keyword evidence="2" id="KW-1185">Reference proteome</keyword>
<dbReference type="AlphaFoldDB" id="A0A8K1LSS5"/>
<dbReference type="Proteomes" id="UP000796761">
    <property type="component" value="Unassembled WGS sequence"/>
</dbReference>
<gene>
    <name evidence="1" type="ORF">HGM15179_002454</name>
</gene>
<dbReference type="EMBL" id="SWJQ01000042">
    <property type="protein sequence ID" value="TRZ24752.1"/>
    <property type="molecule type" value="Genomic_DNA"/>
</dbReference>
<reference evidence="1" key="1">
    <citation type="submission" date="2019-04" db="EMBL/GenBank/DDBJ databases">
        <title>Genome assembly of Zosterops borbonicus 15179.</title>
        <authorList>
            <person name="Leroy T."/>
            <person name="Anselmetti Y."/>
            <person name="Tilak M.-K."/>
            <person name="Nabholz B."/>
        </authorList>
    </citation>
    <scope>NUCLEOTIDE SEQUENCE</scope>
    <source>
        <strain evidence="1">HGM_15179</strain>
        <tissue evidence="1">Muscle</tissue>
    </source>
</reference>
<protein>
    <submittedName>
        <fullName evidence="1">Uncharacterized protein</fullName>
    </submittedName>
</protein>
<organism evidence="1 2">
    <name type="scientific">Zosterops borbonicus</name>
    <dbReference type="NCBI Taxonomy" id="364589"/>
    <lineage>
        <taxon>Eukaryota</taxon>
        <taxon>Metazoa</taxon>
        <taxon>Chordata</taxon>
        <taxon>Craniata</taxon>
        <taxon>Vertebrata</taxon>
        <taxon>Euteleostomi</taxon>
        <taxon>Archelosauria</taxon>
        <taxon>Archosauria</taxon>
        <taxon>Dinosauria</taxon>
        <taxon>Saurischia</taxon>
        <taxon>Theropoda</taxon>
        <taxon>Coelurosauria</taxon>
        <taxon>Aves</taxon>
        <taxon>Neognathae</taxon>
        <taxon>Neoaves</taxon>
        <taxon>Telluraves</taxon>
        <taxon>Australaves</taxon>
        <taxon>Passeriformes</taxon>
        <taxon>Sylvioidea</taxon>
        <taxon>Zosteropidae</taxon>
        <taxon>Zosterops</taxon>
    </lineage>
</organism>
<sequence length="181" mass="20148">MGGRMLSMPYLGAMWKVSDGKLVGSKKSLWTKYVSQQRCWVTDGPEIEESACVHICSSREEGSPALDVTSAHLQSHVHVPVQYKLTKRLVEPLSDPQLQGTDPAPKVEPMQHLLIFQESDQKLELVKPTRQAFTSPIHKEVRASQLEAVASRQGPPFPTCDCDSLLKGSMCTSDWSMVQKK</sequence>
<evidence type="ECO:0000313" key="1">
    <source>
        <dbReference type="EMBL" id="TRZ24752.1"/>
    </source>
</evidence>
<accession>A0A8K1LSS5</accession>
<proteinExistence type="predicted"/>
<comment type="caution">
    <text evidence="1">The sequence shown here is derived from an EMBL/GenBank/DDBJ whole genome shotgun (WGS) entry which is preliminary data.</text>
</comment>
<name>A0A8K1LSS5_9PASS</name>